<feature type="transmembrane region" description="Helical" evidence="1">
    <location>
        <begin position="101"/>
        <end position="126"/>
    </location>
</feature>
<keyword evidence="1" id="KW-0812">Transmembrane</keyword>
<feature type="transmembrane region" description="Helical" evidence="1">
    <location>
        <begin position="16"/>
        <end position="37"/>
    </location>
</feature>
<feature type="transmembrane region" description="Helical" evidence="1">
    <location>
        <begin position="132"/>
        <end position="156"/>
    </location>
</feature>
<organism evidence="2 3">
    <name type="scientific">Companilactobacillus mishanensis</name>
    <dbReference type="NCBI Taxonomy" id="2486008"/>
    <lineage>
        <taxon>Bacteria</taxon>
        <taxon>Bacillati</taxon>
        <taxon>Bacillota</taxon>
        <taxon>Bacilli</taxon>
        <taxon>Lactobacillales</taxon>
        <taxon>Lactobacillaceae</taxon>
        <taxon>Companilactobacillus</taxon>
    </lineage>
</organism>
<evidence type="ECO:0000313" key="2">
    <source>
        <dbReference type="EMBL" id="MQS45213.1"/>
    </source>
</evidence>
<protein>
    <recommendedName>
        <fullName evidence="4">ABC transporter permease</fullName>
    </recommendedName>
</protein>
<keyword evidence="3" id="KW-1185">Reference proteome</keyword>
<dbReference type="Pfam" id="PF12730">
    <property type="entry name" value="ABC2_membrane_4"/>
    <property type="match status" value="1"/>
</dbReference>
<gene>
    <name evidence="2" type="ORF">FHL03_06925</name>
</gene>
<evidence type="ECO:0000313" key="3">
    <source>
        <dbReference type="Proteomes" id="UP000436655"/>
    </source>
</evidence>
<dbReference type="EMBL" id="VDFN01000005">
    <property type="protein sequence ID" value="MQS45213.1"/>
    <property type="molecule type" value="Genomic_DNA"/>
</dbReference>
<feature type="transmembrane region" description="Helical" evidence="1">
    <location>
        <begin position="49"/>
        <end position="68"/>
    </location>
</feature>
<feature type="transmembrane region" description="Helical" evidence="1">
    <location>
        <begin position="168"/>
        <end position="196"/>
    </location>
</feature>
<dbReference type="Proteomes" id="UP000436655">
    <property type="component" value="Unassembled WGS sequence"/>
</dbReference>
<evidence type="ECO:0008006" key="4">
    <source>
        <dbReference type="Google" id="ProtNLM"/>
    </source>
</evidence>
<evidence type="ECO:0000256" key="1">
    <source>
        <dbReference type="SAM" id="Phobius"/>
    </source>
</evidence>
<feature type="transmembrane region" description="Helical" evidence="1">
    <location>
        <begin position="216"/>
        <end position="234"/>
    </location>
</feature>
<comment type="caution">
    <text evidence="2">The sequence shown here is derived from an EMBL/GenBank/DDBJ whole genome shotgun (WGS) entry which is preliminary data.</text>
</comment>
<proteinExistence type="predicted"/>
<reference evidence="2 3" key="1">
    <citation type="journal article" date="2019" name="Syst. Appl. Microbiol.">
        <title>Polyphasic characterization of two novel Lactobacillus spp. isolated from blown salami packages: Description of Lactobacillus halodurans sp. nov. and Lactobacillus salsicarnum sp. nov.</title>
        <authorList>
            <person name="Schuster J.A."/>
            <person name="Klingl A."/>
            <person name="Vogel R.F."/>
            <person name="Ehrmann M.A."/>
        </authorList>
    </citation>
    <scope>NUCLEOTIDE SEQUENCE [LARGE SCALE GENOMIC DNA]</scope>
    <source>
        <strain evidence="2 3">TMW 1.2098</strain>
    </source>
</reference>
<keyword evidence="1" id="KW-0472">Membrane</keyword>
<sequence>MKYLISESKKNRRRKFWIYVLLLFSVAILWSLFSTQIQFGKNPDSTGSFILFNMITANNLIIPFLIALMSSRLVSAEKDNNMIKSLMLSNESQWQLFFSKWLVIIITIIIAAIVELVLCVSMSLIMNHRFNIIELIYFLLDIVIASSVITSIHLLLSFKMKNQSIPISIGLAGSFISLVTSGFLPKWITLFIPWQYISFLNPYKLLKGKITVIDNWPLLMLTICLISSALIVFIRRQMNNSWEILS</sequence>
<name>A0ABW9P7H8_9LACO</name>
<keyword evidence="1" id="KW-1133">Transmembrane helix</keyword>
<accession>A0ABW9P7H8</accession>
<dbReference type="RefSeq" id="WP_125705724.1">
    <property type="nucleotide sequence ID" value="NZ_JBHTOO010000026.1"/>
</dbReference>